<dbReference type="InterPro" id="IPR019313">
    <property type="entry name" value="Mediator_Med17"/>
</dbReference>
<keyword evidence="6 8" id="KW-0539">Nucleus</keyword>
<keyword evidence="4 8" id="KW-0805">Transcription regulation</keyword>
<name>A0A1D8NQC6_YARLL</name>
<dbReference type="OMA" id="FHNIRIN"/>
<protein>
    <recommendedName>
        <fullName evidence="3 8">Mediator of RNA polymerase II transcription subunit 17</fullName>
    </recommendedName>
    <alternativeName>
        <fullName evidence="7 8">Mediator complex subunit 17</fullName>
    </alternativeName>
</protein>
<sequence>MSDIKVTLAVEDRAENQDTLSISEIVPRIVAERKSFVDVTEESLLEEIANCVADSADDNVKDEVDEKPDESPFDQHRLKLLENVKAAYNESALALDFVSLLISSVRPTSASTSMSPHLKTHIPVGSLGADRVPAPQVANEPGVGIGWKIESLTNARDRLKTCASRLRTEAAKEKTYWAGVASIAATGEVLFKVRNSDTRGLGIKYGFGDAGSKYRDPGIGVLKRSATGTVDFEPKEEVQKKFVRVTIKSEEGEVTKSVSNVYTRDSKPPTDPTLAAIHETRHALFEEELFFEIAREARLLTSRKVTVADGAVTVDLGEGDMVVIEWVEVPEEPTTTFAPSLANLFVLALRLLLANAHRQQLEKMRTPPAPLQSKGGPNPNPPLPILRPLLAHILHKRLVSRARRSLYLLSTTHSGLSFEITTNNSTDKESSSLGRLMAAPVSNLKIKFSDKGNAKVVIPSPLQSHQSMFDVTMFKGTSQETVTSHTGFHELVELEEWVRWAADRSEPKKSN</sequence>
<dbReference type="SMR" id="A0A1D8NQC6"/>
<dbReference type="RefSeq" id="XP_505990.1">
    <property type="nucleotide sequence ID" value="XM_505990.1"/>
</dbReference>
<comment type="function">
    <text evidence="8">Component of the Mediator complex, a coactivator involved in the regulated transcription of nearly all RNA polymerase II-dependent genes. Mediator functions as a bridge to convey information from gene-specific regulatory proteins to the basal RNA polymerase II transcription machinery. Mediator is recruited to promoters by direct interactions with regulatory proteins and serves as a scaffold for the assembly of a functional preinitiation complex with RNA polymerase II and the general transcription factors.</text>
</comment>
<gene>
    <name evidence="8" type="primary">MED17</name>
    <name evidence="10" type="ORF">B0I71DRAFT_136046</name>
    <name evidence="9" type="ORF">YALI1_F36152g</name>
</gene>
<dbReference type="GeneID" id="2908851"/>
<dbReference type="VEuPathDB" id="FungiDB:YALI0_F28435g"/>
<evidence type="ECO:0000256" key="6">
    <source>
        <dbReference type="ARBA" id="ARBA00023242"/>
    </source>
</evidence>
<dbReference type="GO" id="GO:0003712">
    <property type="term" value="F:transcription coregulator activity"/>
    <property type="evidence" value="ECO:0007669"/>
    <property type="project" value="InterPro"/>
</dbReference>
<dbReference type="KEGG" id="yli:2908851"/>
<dbReference type="Proteomes" id="UP000182444">
    <property type="component" value="Chromosome 1F"/>
</dbReference>
<comment type="similarity">
    <text evidence="2 8">Belongs to the Mediator complex subunit 17 family.</text>
</comment>
<evidence type="ECO:0000256" key="2">
    <source>
        <dbReference type="ARBA" id="ARBA00005635"/>
    </source>
</evidence>
<comment type="subcellular location">
    <subcellularLocation>
        <location evidence="1 8">Nucleus</location>
    </subcellularLocation>
</comment>
<dbReference type="Pfam" id="PF10156">
    <property type="entry name" value="Med17"/>
    <property type="match status" value="1"/>
</dbReference>
<dbReference type="EMBL" id="CP017558">
    <property type="protein sequence ID" value="AOW07835.1"/>
    <property type="molecule type" value="Genomic_DNA"/>
</dbReference>
<evidence type="ECO:0000313" key="12">
    <source>
        <dbReference type="Proteomes" id="UP000256601"/>
    </source>
</evidence>
<dbReference type="GO" id="GO:0006357">
    <property type="term" value="P:regulation of transcription by RNA polymerase II"/>
    <property type="evidence" value="ECO:0007669"/>
    <property type="project" value="InterPro"/>
</dbReference>
<dbReference type="PANTHER" id="PTHR13114:SF7">
    <property type="entry name" value="MEDIATOR OF RNA POLYMERASE II TRANSCRIPTION SUBUNIT 17"/>
    <property type="match status" value="1"/>
</dbReference>
<keyword evidence="8" id="KW-0010">Activator</keyword>
<evidence type="ECO:0000313" key="11">
    <source>
        <dbReference type="Proteomes" id="UP000182444"/>
    </source>
</evidence>
<evidence type="ECO:0000256" key="4">
    <source>
        <dbReference type="ARBA" id="ARBA00023015"/>
    </source>
</evidence>
<evidence type="ECO:0000313" key="10">
    <source>
        <dbReference type="EMBL" id="RDW23374.1"/>
    </source>
</evidence>
<dbReference type="GO" id="GO:0070847">
    <property type="term" value="C:core mediator complex"/>
    <property type="evidence" value="ECO:0007669"/>
    <property type="project" value="TreeGrafter"/>
</dbReference>
<reference evidence="10 12" key="2">
    <citation type="submission" date="2018-07" db="EMBL/GenBank/DDBJ databases">
        <title>Draft Genome Assemblies for Five Robust Yarrowia lipolytica Strains Exhibiting High Lipid Production and Pentose Sugar Utilization and Sugar Alcohol Secretion from Undetoxified Lignocellulosic Biomass Hydrolysates.</title>
        <authorList>
            <consortium name="DOE Joint Genome Institute"/>
            <person name="Walker C."/>
            <person name="Ryu S."/>
            <person name="Na H."/>
            <person name="Zane M."/>
            <person name="LaButti K."/>
            <person name="Lipzen A."/>
            <person name="Haridas S."/>
            <person name="Barry K."/>
            <person name="Grigoriev I.V."/>
            <person name="Quarterman J."/>
            <person name="Slininger P."/>
            <person name="Dien B."/>
            <person name="Trinh C.T."/>
        </authorList>
    </citation>
    <scope>NUCLEOTIDE SEQUENCE [LARGE SCALE GENOMIC DNA]</scope>
    <source>
        <strain evidence="10 12">YB392</strain>
    </source>
</reference>
<organism evidence="9 11">
    <name type="scientific">Yarrowia lipolytica</name>
    <name type="common">Candida lipolytica</name>
    <dbReference type="NCBI Taxonomy" id="4952"/>
    <lineage>
        <taxon>Eukaryota</taxon>
        <taxon>Fungi</taxon>
        <taxon>Dikarya</taxon>
        <taxon>Ascomycota</taxon>
        <taxon>Saccharomycotina</taxon>
        <taxon>Dipodascomycetes</taxon>
        <taxon>Dipodascales</taxon>
        <taxon>Dipodascales incertae sedis</taxon>
        <taxon>Yarrowia</taxon>
    </lineage>
</organism>
<dbReference type="OrthoDB" id="5319830at2759"/>
<keyword evidence="5 8" id="KW-0804">Transcription</keyword>
<accession>A0A1D8NQC6</accession>
<dbReference type="Proteomes" id="UP000256601">
    <property type="component" value="Unassembled WGS sequence"/>
</dbReference>
<dbReference type="Gene3D" id="6.10.250.2620">
    <property type="match status" value="1"/>
</dbReference>
<dbReference type="VEuPathDB" id="FungiDB:YALI1_F36152g"/>
<evidence type="ECO:0000256" key="7">
    <source>
        <dbReference type="ARBA" id="ARBA00032014"/>
    </source>
</evidence>
<dbReference type="EMBL" id="KZ859089">
    <property type="protein sequence ID" value="RDW23374.1"/>
    <property type="molecule type" value="Genomic_DNA"/>
</dbReference>
<dbReference type="PANTHER" id="PTHR13114">
    <property type="entry name" value="MEDIATOR OF RNA POLYMERASE II TRANSCRIPTION SUBUNIT 17"/>
    <property type="match status" value="1"/>
</dbReference>
<proteinExistence type="inferred from homology"/>
<dbReference type="AlphaFoldDB" id="A0A1D8NQC6"/>
<reference evidence="9 11" key="1">
    <citation type="journal article" date="2016" name="PLoS ONE">
        <title>Sequence Assembly of Yarrowia lipolytica Strain W29/CLIB89 Shows Transposable Element Diversity.</title>
        <authorList>
            <person name="Magnan C."/>
            <person name="Yu J."/>
            <person name="Chang I."/>
            <person name="Jahn E."/>
            <person name="Kanomata Y."/>
            <person name="Wu J."/>
            <person name="Zeller M."/>
            <person name="Oakes M."/>
            <person name="Baldi P."/>
            <person name="Sandmeyer S."/>
        </authorList>
    </citation>
    <scope>NUCLEOTIDE SEQUENCE [LARGE SCALE GENOMIC DNA]</scope>
    <source>
        <strain evidence="9">CLIB89</strain>
        <strain evidence="11">CLIB89(W29)</strain>
    </source>
</reference>
<dbReference type="GO" id="GO:0016592">
    <property type="term" value="C:mediator complex"/>
    <property type="evidence" value="ECO:0007669"/>
    <property type="project" value="InterPro"/>
</dbReference>
<evidence type="ECO:0000256" key="1">
    <source>
        <dbReference type="ARBA" id="ARBA00004123"/>
    </source>
</evidence>
<evidence type="ECO:0000313" key="9">
    <source>
        <dbReference type="EMBL" id="AOW07835.1"/>
    </source>
</evidence>
<dbReference type="eggNOG" id="ENOG502QS9H">
    <property type="taxonomic scope" value="Eukaryota"/>
</dbReference>
<evidence type="ECO:0000256" key="5">
    <source>
        <dbReference type="ARBA" id="ARBA00023163"/>
    </source>
</evidence>
<evidence type="ECO:0000256" key="3">
    <source>
        <dbReference type="ARBA" id="ARBA00019610"/>
    </source>
</evidence>
<comment type="subunit">
    <text evidence="8">Component of the Mediator complex.</text>
</comment>
<evidence type="ECO:0000256" key="8">
    <source>
        <dbReference type="RuleBase" id="RU364140"/>
    </source>
</evidence>